<gene>
    <name evidence="7" type="ORF">SAMN02745973_00810</name>
</gene>
<reference evidence="7 8" key="1">
    <citation type="submission" date="2017-02" db="EMBL/GenBank/DDBJ databases">
        <authorList>
            <person name="Peterson S.W."/>
        </authorList>
    </citation>
    <scope>NUCLEOTIDE SEQUENCE [LARGE SCALE GENOMIC DNA]</scope>
    <source>
        <strain evidence="7 8">DSM 15102</strain>
    </source>
</reference>
<evidence type="ECO:0000256" key="3">
    <source>
        <dbReference type="ARBA" id="ARBA00022723"/>
    </source>
</evidence>
<comment type="similarity">
    <text evidence="1">Belongs to the desulfoferrodoxin family.</text>
</comment>
<keyword evidence="4" id="KW-0249">Electron transport</keyword>
<evidence type="ECO:0000256" key="1">
    <source>
        <dbReference type="ARBA" id="ARBA00005941"/>
    </source>
</evidence>
<evidence type="ECO:0000313" key="8">
    <source>
        <dbReference type="Proteomes" id="UP000196365"/>
    </source>
</evidence>
<keyword evidence="2" id="KW-0813">Transport</keyword>
<dbReference type="PANTHER" id="PTHR36541:SF1">
    <property type="entry name" value="SUPEROXIDE REDUCTASE-RELATED"/>
    <property type="match status" value="1"/>
</dbReference>
<dbReference type="Pfam" id="PF01880">
    <property type="entry name" value="Desulfoferrodox"/>
    <property type="match status" value="1"/>
</dbReference>
<proteinExistence type="inferred from homology"/>
<feature type="domain" description="Desulfoferrodoxin ferrous iron-binding" evidence="6">
    <location>
        <begin position="11"/>
        <end position="117"/>
    </location>
</feature>
<sequence length="124" mass="14147">MNKIGELIQNGDWKGEKHVPIIHAPKTVGIDETFELQISIGDEIAHPNTLEHHIKWIKVFFKPDNGKFPIELANFEFQAHGEGDCITNYVGKTEVKLKQSGTFYALSYCNLHGLWENSQKIEIK</sequence>
<dbReference type="NCBIfam" id="TIGR00332">
    <property type="entry name" value="neela_ferrous"/>
    <property type="match status" value="1"/>
</dbReference>
<protein>
    <submittedName>
        <fullName evidence="7">Superoxide reductase</fullName>
    </submittedName>
</protein>
<dbReference type="RefSeq" id="WP_087678231.1">
    <property type="nucleotide sequence ID" value="NZ_FUWV01000003.1"/>
</dbReference>
<evidence type="ECO:0000256" key="2">
    <source>
        <dbReference type="ARBA" id="ARBA00022448"/>
    </source>
</evidence>
<dbReference type="GO" id="GO:0005506">
    <property type="term" value="F:iron ion binding"/>
    <property type="evidence" value="ECO:0007669"/>
    <property type="project" value="InterPro"/>
</dbReference>
<dbReference type="CDD" id="cd03172">
    <property type="entry name" value="SORL_classII"/>
    <property type="match status" value="1"/>
</dbReference>
<dbReference type="Gene3D" id="2.60.40.730">
    <property type="entry name" value="SOR catalytic domain"/>
    <property type="match status" value="1"/>
</dbReference>
<organism evidence="7 8">
    <name type="scientific">Garciella nitratireducens DSM 15102</name>
    <dbReference type="NCBI Taxonomy" id="1121911"/>
    <lineage>
        <taxon>Bacteria</taxon>
        <taxon>Bacillati</taxon>
        <taxon>Bacillota</taxon>
        <taxon>Clostridia</taxon>
        <taxon>Eubacteriales</taxon>
        <taxon>Eubacteriaceae</taxon>
        <taxon>Garciella</taxon>
    </lineage>
</organism>
<dbReference type="GO" id="GO:0016491">
    <property type="term" value="F:oxidoreductase activity"/>
    <property type="evidence" value="ECO:0007669"/>
    <property type="project" value="InterPro"/>
</dbReference>
<dbReference type="SUPFAM" id="SSF49367">
    <property type="entry name" value="Superoxide reductase-like"/>
    <property type="match status" value="1"/>
</dbReference>
<accession>A0A1T4L322</accession>
<dbReference type="Proteomes" id="UP000196365">
    <property type="component" value="Unassembled WGS sequence"/>
</dbReference>
<keyword evidence="5" id="KW-0408">Iron</keyword>
<dbReference type="InterPro" id="IPR051233">
    <property type="entry name" value="Desulfoferrodoxin_SOR"/>
</dbReference>
<dbReference type="EMBL" id="FUWV01000003">
    <property type="protein sequence ID" value="SJZ49119.1"/>
    <property type="molecule type" value="Genomic_DNA"/>
</dbReference>
<dbReference type="InterPro" id="IPR036073">
    <property type="entry name" value="Desulfoferrodoxin_Fe-bd_dom_sf"/>
</dbReference>
<evidence type="ECO:0000256" key="5">
    <source>
        <dbReference type="ARBA" id="ARBA00023004"/>
    </source>
</evidence>
<evidence type="ECO:0000256" key="4">
    <source>
        <dbReference type="ARBA" id="ARBA00022982"/>
    </source>
</evidence>
<dbReference type="AlphaFoldDB" id="A0A1T4L322"/>
<evidence type="ECO:0000313" key="7">
    <source>
        <dbReference type="EMBL" id="SJZ49119.1"/>
    </source>
</evidence>
<dbReference type="OrthoDB" id="9814936at2"/>
<dbReference type="PANTHER" id="PTHR36541">
    <property type="entry name" value="SUPEROXIDE REDUCTASE-RELATED"/>
    <property type="match status" value="1"/>
</dbReference>
<evidence type="ECO:0000259" key="6">
    <source>
        <dbReference type="Pfam" id="PF01880"/>
    </source>
</evidence>
<name>A0A1T4L322_9FIRM</name>
<keyword evidence="3" id="KW-0479">Metal-binding</keyword>
<dbReference type="InterPro" id="IPR002742">
    <property type="entry name" value="Desulfoferrodoxin_Fe-bd_dom"/>
</dbReference>
<keyword evidence="8" id="KW-1185">Reference proteome</keyword>